<feature type="transmembrane region" description="Helical" evidence="1">
    <location>
        <begin position="235"/>
        <end position="262"/>
    </location>
</feature>
<keyword evidence="4" id="KW-1185">Reference proteome</keyword>
<protein>
    <submittedName>
        <fullName evidence="3">CLUMA_CG001710, isoform A</fullName>
    </submittedName>
</protein>
<accession>A0A1J1HKI6</accession>
<evidence type="ECO:0000313" key="3">
    <source>
        <dbReference type="EMBL" id="CRK87924.1"/>
    </source>
</evidence>
<dbReference type="OrthoDB" id="6512497at2759"/>
<dbReference type="PANTHER" id="PTHR21115">
    <property type="entry name" value="GH06117P-RELATED"/>
    <property type="match status" value="1"/>
</dbReference>
<organism evidence="3 4">
    <name type="scientific">Clunio marinus</name>
    <dbReference type="NCBI Taxonomy" id="568069"/>
    <lineage>
        <taxon>Eukaryota</taxon>
        <taxon>Metazoa</taxon>
        <taxon>Ecdysozoa</taxon>
        <taxon>Arthropoda</taxon>
        <taxon>Hexapoda</taxon>
        <taxon>Insecta</taxon>
        <taxon>Pterygota</taxon>
        <taxon>Neoptera</taxon>
        <taxon>Endopterygota</taxon>
        <taxon>Diptera</taxon>
        <taxon>Nematocera</taxon>
        <taxon>Chironomoidea</taxon>
        <taxon>Chironomidae</taxon>
        <taxon>Clunio</taxon>
    </lineage>
</organism>
<dbReference type="Pfam" id="PF16013">
    <property type="entry name" value="DUF4781"/>
    <property type="match status" value="1"/>
</dbReference>
<name>A0A1J1HKI6_9DIPT</name>
<keyword evidence="1" id="KW-0472">Membrane</keyword>
<dbReference type="AlphaFoldDB" id="A0A1J1HKI6"/>
<reference evidence="3 4" key="1">
    <citation type="submission" date="2015-04" db="EMBL/GenBank/DDBJ databases">
        <authorList>
            <person name="Syromyatnikov M.Y."/>
            <person name="Popov V.N."/>
        </authorList>
    </citation>
    <scope>NUCLEOTIDE SEQUENCE [LARGE SCALE GENOMIC DNA]</scope>
</reference>
<feature type="domain" description="DUF4781" evidence="2">
    <location>
        <begin position="108"/>
        <end position="358"/>
    </location>
</feature>
<dbReference type="EMBL" id="CVRI01000006">
    <property type="protein sequence ID" value="CRK87924.1"/>
    <property type="molecule type" value="Genomic_DNA"/>
</dbReference>
<feature type="transmembrane region" description="Helical" evidence="1">
    <location>
        <begin position="274"/>
        <end position="299"/>
    </location>
</feature>
<gene>
    <name evidence="3" type="ORF">CLUMA_CG001710</name>
</gene>
<keyword evidence="1" id="KW-0812">Transmembrane</keyword>
<evidence type="ECO:0000256" key="1">
    <source>
        <dbReference type="SAM" id="Phobius"/>
    </source>
</evidence>
<evidence type="ECO:0000313" key="4">
    <source>
        <dbReference type="Proteomes" id="UP000183832"/>
    </source>
</evidence>
<dbReference type="Proteomes" id="UP000183832">
    <property type="component" value="Unassembled WGS sequence"/>
</dbReference>
<dbReference type="PANTHER" id="PTHR21115:SF0">
    <property type="entry name" value="GH06117P-RELATED"/>
    <property type="match status" value="1"/>
</dbReference>
<keyword evidence="1" id="KW-1133">Transmembrane helix</keyword>
<proteinExistence type="predicted"/>
<dbReference type="STRING" id="568069.A0A1J1HKI6"/>
<feature type="transmembrane region" description="Helical" evidence="1">
    <location>
        <begin position="176"/>
        <end position="207"/>
    </location>
</feature>
<evidence type="ECO:0000259" key="2">
    <source>
        <dbReference type="Pfam" id="PF16013"/>
    </source>
</evidence>
<dbReference type="InterPro" id="IPR031962">
    <property type="entry name" value="DUF4781"/>
</dbReference>
<sequence length="916" mass="104337">MDRGGDNQGDIPELLEGAQLLNTIGIALNVHFSDPTKWTEEEMEEAEFGHLCFFKDDSRKAIDVIVNKISEESKGKDRFLITVLPIQLYSNEKLYSLSLFRFKTDSKWKFIDNVGRVYKDFQDWKENNVLPPGKVCYPLNGHLQRNCKGYVQTRCKSTPYGSNQSKVMKTADISTGVIGIVGAIGTVFLTGGAALPFVVAGVGSAIYTTTRSIYHLVDRGNHGQTLSPFENHETFSLWLGIGANVISFGAMGATIRLSTLAFQGKNISQTFRAFVNIINGTTLGVNSVAVANSLAYMAIHFEDMSPMDMLMQVASVAFWAKSVFSYKPASTIVKEIHNQVLNGYSTALGHAQDDFNQFRVKFNNDKQLVKFYFRYLKQGLDPAQVSDVLVEIYQMGAGAQFFSVDPGQMTVNINGHTFTMEFLMSIKSCNRQTVFNILGGMSEEETKSFNKLRSQIQDDVALFHLIAEVCKDHGINPEDAASSLITFWDVIDDDTTKVAPSIKLNKDASITLGNGFSFSINQVLEIAHNHDVTRLMKENLFHFSVEDAIKFNQLRKLCNDDKKFLTWISESDKMNIGNTVEVLMEIKSNETEDFKFFDMIKFEESSSVECGIININDILKVSIFFLAQLDVKQFIQVIQMAKTSEIVDGKLRKFHERIGSFRIQSEFNRNQAQEWFKEVTKKFTRITARYGQPKPKELNRIFHIKALLNRFSQNSQQEIINFVFTLNPKKINDFCACCDFAYTFLNNAMEKLSVELYKTQKNAAKSEFPSIRKWREDQVIHDIKNNCRVSKLEFAKHRMNVTRNKMFEKSPNDFKDGLSDKELLKSIVSRVKNHELIKFETDISATVQLYKRSKHDVKKFIDRANFIIKDSKSKSHVWRCQEGVTRIVEFIDSNGRVEVTKEFGNASLNTFIEYDH</sequence>